<proteinExistence type="predicted"/>
<name>R7U8P6_CAPTE</name>
<dbReference type="EMBL" id="AMQN01001935">
    <property type="status" value="NOT_ANNOTATED_CDS"/>
    <property type="molecule type" value="Genomic_DNA"/>
</dbReference>
<dbReference type="OrthoDB" id="6286928at2759"/>
<dbReference type="SUPFAM" id="SSF48726">
    <property type="entry name" value="Immunoglobulin"/>
    <property type="match status" value="2"/>
</dbReference>
<dbReference type="Gene3D" id="2.60.40.10">
    <property type="entry name" value="Immunoglobulins"/>
    <property type="match status" value="2"/>
</dbReference>
<evidence type="ECO:0000313" key="8">
    <source>
        <dbReference type="Proteomes" id="UP000014760"/>
    </source>
</evidence>
<dbReference type="EMBL" id="KB306824">
    <property type="protein sequence ID" value="ELT99485.1"/>
    <property type="molecule type" value="Genomic_DNA"/>
</dbReference>
<protein>
    <recommendedName>
        <fullName evidence="5">Ig-like domain-containing protein</fullName>
    </recommendedName>
</protein>
<dbReference type="PROSITE" id="PS50835">
    <property type="entry name" value="IG_LIKE"/>
    <property type="match status" value="2"/>
</dbReference>
<evidence type="ECO:0000256" key="1">
    <source>
        <dbReference type="ARBA" id="ARBA00022729"/>
    </source>
</evidence>
<keyword evidence="3" id="KW-1015">Disulfide bond</keyword>
<reference evidence="6 8" key="2">
    <citation type="journal article" date="2013" name="Nature">
        <title>Insights into bilaterian evolution from three spiralian genomes.</title>
        <authorList>
            <person name="Simakov O."/>
            <person name="Marletaz F."/>
            <person name="Cho S.J."/>
            <person name="Edsinger-Gonzales E."/>
            <person name="Havlak P."/>
            <person name="Hellsten U."/>
            <person name="Kuo D.H."/>
            <person name="Larsson T."/>
            <person name="Lv J."/>
            <person name="Arendt D."/>
            <person name="Savage R."/>
            <person name="Osoegawa K."/>
            <person name="de Jong P."/>
            <person name="Grimwood J."/>
            <person name="Chapman J.A."/>
            <person name="Shapiro H."/>
            <person name="Aerts A."/>
            <person name="Otillar R.P."/>
            <person name="Terry A.Y."/>
            <person name="Boore J.L."/>
            <person name="Grigoriev I.V."/>
            <person name="Lindberg D.R."/>
            <person name="Seaver E.C."/>
            <person name="Weisblat D.A."/>
            <person name="Putnam N.H."/>
            <person name="Rokhsar D.S."/>
        </authorList>
    </citation>
    <scope>NUCLEOTIDE SEQUENCE</scope>
    <source>
        <strain evidence="6 8">I ESC-2004</strain>
    </source>
</reference>
<dbReference type="Pfam" id="PF07679">
    <property type="entry name" value="I-set"/>
    <property type="match status" value="1"/>
</dbReference>
<dbReference type="InterPro" id="IPR013783">
    <property type="entry name" value="Ig-like_fold"/>
</dbReference>
<dbReference type="PANTHER" id="PTHR12231">
    <property type="entry name" value="CTX-RELATED TYPE I TRANSMEMBRANE PROTEIN"/>
    <property type="match status" value="1"/>
</dbReference>
<sequence>MMETAEVQLKQPRELSEIAEGVDISLKCHAEGNPEPEVIFYKNKIRVVPQGERIKFIRNNRIRIAEITAADNGVYSCSATNSAGHVDSADNFLLNVQSPSAAHLNTDTFTRVVLVEAGSPAHFDCEYSNSILTEWYFGDQRLGGNGDPDRIVHPNGSLVIRRVREEDAGSYSCTGLSQNGPAQSFMAELLLASQNIQNTE</sequence>
<evidence type="ECO:0000256" key="4">
    <source>
        <dbReference type="ARBA" id="ARBA00023319"/>
    </source>
</evidence>
<dbReference type="InterPro" id="IPR051170">
    <property type="entry name" value="Neural/epithelial_adhesion"/>
</dbReference>
<dbReference type="Proteomes" id="UP000014760">
    <property type="component" value="Unassembled WGS sequence"/>
</dbReference>
<feature type="domain" description="Ig-like" evidence="5">
    <location>
        <begin position="99"/>
        <end position="174"/>
    </location>
</feature>
<dbReference type="InterPro" id="IPR036179">
    <property type="entry name" value="Ig-like_dom_sf"/>
</dbReference>
<keyword evidence="4" id="KW-0393">Immunoglobulin domain</keyword>
<dbReference type="STRING" id="283909.R7U8P6"/>
<feature type="domain" description="Ig-like" evidence="5">
    <location>
        <begin position="5"/>
        <end position="95"/>
    </location>
</feature>
<dbReference type="OMA" id="NSRFTIY"/>
<organism evidence="6">
    <name type="scientific">Capitella teleta</name>
    <name type="common">Polychaete worm</name>
    <dbReference type="NCBI Taxonomy" id="283909"/>
    <lineage>
        <taxon>Eukaryota</taxon>
        <taxon>Metazoa</taxon>
        <taxon>Spiralia</taxon>
        <taxon>Lophotrochozoa</taxon>
        <taxon>Annelida</taxon>
        <taxon>Polychaeta</taxon>
        <taxon>Sedentaria</taxon>
        <taxon>Scolecida</taxon>
        <taxon>Capitellidae</taxon>
        <taxon>Capitella</taxon>
    </lineage>
</organism>
<dbReference type="InterPro" id="IPR007110">
    <property type="entry name" value="Ig-like_dom"/>
</dbReference>
<dbReference type="SMART" id="SM00408">
    <property type="entry name" value="IGc2"/>
    <property type="match status" value="2"/>
</dbReference>
<dbReference type="HOGENOM" id="CLU_1367391_0_0_1"/>
<evidence type="ECO:0000259" key="5">
    <source>
        <dbReference type="PROSITE" id="PS50835"/>
    </source>
</evidence>
<dbReference type="SMART" id="SM00409">
    <property type="entry name" value="IG"/>
    <property type="match status" value="2"/>
</dbReference>
<evidence type="ECO:0000256" key="3">
    <source>
        <dbReference type="ARBA" id="ARBA00023157"/>
    </source>
</evidence>
<evidence type="ECO:0000256" key="2">
    <source>
        <dbReference type="ARBA" id="ARBA00022737"/>
    </source>
</evidence>
<evidence type="ECO:0000313" key="7">
    <source>
        <dbReference type="EnsemblMetazoa" id="CapteP196178"/>
    </source>
</evidence>
<dbReference type="InterPro" id="IPR003598">
    <property type="entry name" value="Ig_sub2"/>
</dbReference>
<dbReference type="Pfam" id="PF13927">
    <property type="entry name" value="Ig_3"/>
    <property type="match status" value="1"/>
</dbReference>
<dbReference type="AlphaFoldDB" id="R7U8P6"/>
<accession>R7U8P6</accession>
<dbReference type="InterPro" id="IPR003599">
    <property type="entry name" value="Ig_sub"/>
</dbReference>
<evidence type="ECO:0000313" key="6">
    <source>
        <dbReference type="EMBL" id="ELT99485.1"/>
    </source>
</evidence>
<reference evidence="8" key="1">
    <citation type="submission" date="2012-12" db="EMBL/GenBank/DDBJ databases">
        <authorList>
            <person name="Hellsten U."/>
            <person name="Grimwood J."/>
            <person name="Chapman J.A."/>
            <person name="Shapiro H."/>
            <person name="Aerts A."/>
            <person name="Otillar R.P."/>
            <person name="Terry A.Y."/>
            <person name="Boore J.L."/>
            <person name="Simakov O."/>
            <person name="Marletaz F."/>
            <person name="Cho S.-J."/>
            <person name="Edsinger-Gonzales E."/>
            <person name="Havlak P."/>
            <person name="Kuo D.-H."/>
            <person name="Larsson T."/>
            <person name="Lv J."/>
            <person name="Arendt D."/>
            <person name="Savage R."/>
            <person name="Osoegawa K."/>
            <person name="de Jong P."/>
            <person name="Lindberg D.R."/>
            <person name="Seaver E.C."/>
            <person name="Weisblat D.A."/>
            <person name="Putnam N.H."/>
            <person name="Grigoriev I.V."/>
            <person name="Rokhsar D.S."/>
        </authorList>
    </citation>
    <scope>NUCLEOTIDE SEQUENCE</scope>
    <source>
        <strain evidence="8">I ESC-2004</strain>
    </source>
</reference>
<keyword evidence="1" id="KW-0732">Signal</keyword>
<dbReference type="FunFam" id="2.60.40.10:FF:000032">
    <property type="entry name" value="palladin isoform X1"/>
    <property type="match status" value="1"/>
</dbReference>
<dbReference type="EnsemblMetazoa" id="CapteT196178">
    <property type="protein sequence ID" value="CapteP196178"/>
    <property type="gene ID" value="CapteG196178"/>
</dbReference>
<keyword evidence="2" id="KW-0677">Repeat</keyword>
<dbReference type="GO" id="GO:0043005">
    <property type="term" value="C:neuron projection"/>
    <property type="evidence" value="ECO:0007669"/>
    <property type="project" value="TreeGrafter"/>
</dbReference>
<reference evidence="7" key="3">
    <citation type="submission" date="2015-06" db="UniProtKB">
        <authorList>
            <consortium name="EnsemblMetazoa"/>
        </authorList>
    </citation>
    <scope>IDENTIFICATION</scope>
</reference>
<gene>
    <name evidence="6" type="ORF">CAPTEDRAFT_196178</name>
</gene>
<dbReference type="InterPro" id="IPR013098">
    <property type="entry name" value="Ig_I-set"/>
</dbReference>
<dbReference type="PANTHER" id="PTHR12231:SF253">
    <property type="entry name" value="DPR-INTERACTING PROTEIN ETA, ISOFORM B-RELATED"/>
    <property type="match status" value="1"/>
</dbReference>
<keyword evidence="8" id="KW-1185">Reference proteome</keyword>
<dbReference type="CDD" id="cd00096">
    <property type="entry name" value="Ig"/>
    <property type="match status" value="1"/>
</dbReference>